<dbReference type="GeneID" id="106539401"/>
<dbReference type="RefSeq" id="XP_013909667.1">
    <property type="nucleotide sequence ID" value="XM_014054192.1"/>
</dbReference>
<feature type="compositionally biased region" description="Low complexity" evidence="1">
    <location>
        <begin position="146"/>
        <end position="162"/>
    </location>
</feature>
<feature type="compositionally biased region" description="Basic and acidic residues" evidence="1">
    <location>
        <begin position="29"/>
        <end position="50"/>
    </location>
</feature>
<dbReference type="KEGG" id="tsr:106539401"/>
<sequence>MAKRRAEAVACRAPCQPRSFPRAPPSKRSRSDLERREPRDAALWRDNGGEKKRKWMVVAEGGDEAGAGGKRLAEGTARREPEQRRPVAAAMATEVAALAGGDATGSQGGPEKPEDDVWHYNSFQFWKLPLPTIDLSDIQELEKGSITESRSSSNTSLSEMET</sequence>
<feature type="domain" description="Putative WW-binding" evidence="2">
    <location>
        <begin position="119"/>
        <end position="152"/>
    </location>
</feature>
<dbReference type="OrthoDB" id="8960251at2759"/>
<feature type="compositionally biased region" description="Basic and acidic residues" evidence="1">
    <location>
        <begin position="71"/>
        <end position="85"/>
    </location>
</feature>
<gene>
    <name evidence="4" type="primary">LOC106539401</name>
</gene>
<dbReference type="Pfam" id="PF15017">
    <property type="entry name" value="WRNPLPNID"/>
    <property type="match status" value="1"/>
</dbReference>
<evidence type="ECO:0000313" key="4">
    <source>
        <dbReference type="RefSeq" id="XP_013909667.1"/>
    </source>
</evidence>
<proteinExistence type="predicted"/>
<dbReference type="AlphaFoldDB" id="A0A6I9X749"/>
<evidence type="ECO:0000256" key="1">
    <source>
        <dbReference type="SAM" id="MobiDB-lite"/>
    </source>
</evidence>
<dbReference type="PANTHER" id="PTHR16003:SF3">
    <property type="entry name" value="CHROMOSOME 9 C9ORF40 HOMOLOG"/>
    <property type="match status" value="1"/>
</dbReference>
<dbReference type="InterPro" id="IPR033461">
    <property type="entry name" value="WRNPLPNID"/>
</dbReference>
<keyword evidence="3" id="KW-1185">Reference proteome</keyword>
<protein>
    <submittedName>
        <fullName evidence="4">Uncharacterized protein C9orf40 homolog</fullName>
    </submittedName>
</protein>
<dbReference type="PANTHER" id="PTHR16003">
    <property type="entry name" value="C9ORF40 ISOFORM 1"/>
    <property type="match status" value="1"/>
</dbReference>
<feature type="region of interest" description="Disordered" evidence="1">
    <location>
        <begin position="1"/>
        <end position="85"/>
    </location>
</feature>
<reference evidence="4" key="1">
    <citation type="submission" date="2025-08" db="UniProtKB">
        <authorList>
            <consortium name="RefSeq"/>
        </authorList>
    </citation>
    <scope>IDENTIFICATION</scope>
    <source>
        <tissue evidence="4">Skeletal muscle</tissue>
    </source>
</reference>
<organism evidence="3 4">
    <name type="scientific">Thamnophis sirtalis</name>
    <dbReference type="NCBI Taxonomy" id="35019"/>
    <lineage>
        <taxon>Eukaryota</taxon>
        <taxon>Metazoa</taxon>
        <taxon>Chordata</taxon>
        <taxon>Craniata</taxon>
        <taxon>Vertebrata</taxon>
        <taxon>Euteleostomi</taxon>
        <taxon>Lepidosauria</taxon>
        <taxon>Squamata</taxon>
        <taxon>Bifurcata</taxon>
        <taxon>Unidentata</taxon>
        <taxon>Episquamata</taxon>
        <taxon>Toxicofera</taxon>
        <taxon>Serpentes</taxon>
        <taxon>Colubroidea</taxon>
        <taxon>Colubridae</taxon>
        <taxon>Natricinae</taxon>
        <taxon>Thamnophis</taxon>
    </lineage>
</organism>
<dbReference type="Proteomes" id="UP000504617">
    <property type="component" value="Unplaced"/>
</dbReference>
<dbReference type="InterPro" id="IPR042349">
    <property type="entry name" value="C9orf40-like"/>
</dbReference>
<evidence type="ECO:0000313" key="3">
    <source>
        <dbReference type="Proteomes" id="UP000504617"/>
    </source>
</evidence>
<name>A0A6I9X749_9SAUR</name>
<accession>A0A6I9X749</accession>
<feature type="region of interest" description="Disordered" evidence="1">
    <location>
        <begin position="142"/>
        <end position="162"/>
    </location>
</feature>
<evidence type="ECO:0000259" key="2">
    <source>
        <dbReference type="Pfam" id="PF15017"/>
    </source>
</evidence>